<dbReference type="InterPro" id="IPR027379">
    <property type="entry name" value="CLS_N"/>
</dbReference>
<dbReference type="EMBL" id="VXPY01000062">
    <property type="protein sequence ID" value="MYD90444.1"/>
    <property type="molecule type" value="Genomic_DNA"/>
</dbReference>
<evidence type="ECO:0000256" key="1">
    <source>
        <dbReference type="ARBA" id="ARBA00004651"/>
    </source>
</evidence>
<dbReference type="AlphaFoldDB" id="A0A6B1DVP4"/>
<feature type="domain" description="Cardiolipin synthase N-terminal" evidence="7">
    <location>
        <begin position="18"/>
        <end position="61"/>
    </location>
</feature>
<feature type="transmembrane region" description="Helical" evidence="6">
    <location>
        <begin position="6"/>
        <end position="27"/>
    </location>
</feature>
<comment type="subcellular location">
    <subcellularLocation>
        <location evidence="1">Cell membrane</location>
        <topology evidence="1">Multi-pass membrane protein</topology>
    </subcellularLocation>
</comment>
<evidence type="ECO:0000313" key="8">
    <source>
        <dbReference type="EMBL" id="MYD90444.1"/>
    </source>
</evidence>
<comment type="caution">
    <text evidence="8">The sequence shown here is derived from an EMBL/GenBank/DDBJ whole genome shotgun (WGS) entry which is preliminary data.</text>
</comment>
<sequence>MGGLIALLAPLVIIQLGLLVFTLRDLLNPERKVKGGNKLVWGLVIVFINLIGPLVYLVAGRDED</sequence>
<evidence type="ECO:0000256" key="5">
    <source>
        <dbReference type="ARBA" id="ARBA00023136"/>
    </source>
</evidence>
<evidence type="ECO:0000256" key="4">
    <source>
        <dbReference type="ARBA" id="ARBA00022989"/>
    </source>
</evidence>
<proteinExistence type="predicted"/>
<gene>
    <name evidence="8" type="ORF">F4Y08_08950</name>
</gene>
<evidence type="ECO:0000256" key="2">
    <source>
        <dbReference type="ARBA" id="ARBA00022475"/>
    </source>
</evidence>
<dbReference type="Pfam" id="PF13396">
    <property type="entry name" value="PLDc_N"/>
    <property type="match status" value="1"/>
</dbReference>
<name>A0A6B1DVP4_9CHLR</name>
<keyword evidence="4 6" id="KW-1133">Transmembrane helix</keyword>
<keyword evidence="5 6" id="KW-0472">Membrane</keyword>
<evidence type="ECO:0000256" key="3">
    <source>
        <dbReference type="ARBA" id="ARBA00022692"/>
    </source>
</evidence>
<feature type="transmembrane region" description="Helical" evidence="6">
    <location>
        <begin position="39"/>
        <end position="59"/>
    </location>
</feature>
<dbReference type="GO" id="GO:0005886">
    <property type="term" value="C:plasma membrane"/>
    <property type="evidence" value="ECO:0007669"/>
    <property type="project" value="UniProtKB-SubCell"/>
</dbReference>
<evidence type="ECO:0000259" key="7">
    <source>
        <dbReference type="Pfam" id="PF13396"/>
    </source>
</evidence>
<keyword evidence="3 6" id="KW-0812">Transmembrane</keyword>
<protein>
    <submittedName>
        <fullName evidence="8">PLDc_N domain-containing protein</fullName>
    </submittedName>
</protein>
<evidence type="ECO:0000256" key="6">
    <source>
        <dbReference type="SAM" id="Phobius"/>
    </source>
</evidence>
<accession>A0A6B1DVP4</accession>
<keyword evidence="2" id="KW-1003">Cell membrane</keyword>
<organism evidence="8">
    <name type="scientific">Caldilineaceae bacterium SB0662_bin_9</name>
    <dbReference type="NCBI Taxonomy" id="2605258"/>
    <lineage>
        <taxon>Bacteria</taxon>
        <taxon>Bacillati</taxon>
        <taxon>Chloroflexota</taxon>
        <taxon>Caldilineae</taxon>
        <taxon>Caldilineales</taxon>
        <taxon>Caldilineaceae</taxon>
    </lineage>
</organism>
<reference evidence="8" key="1">
    <citation type="submission" date="2019-09" db="EMBL/GenBank/DDBJ databases">
        <title>Characterisation of the sponge microbiome using genome-centric metagenomics.</title>
        <authorList>
            <person name="Engelberts J.P."/>
            <person name="Robbins S.J."/>
            <person name="De Goeij J.M."/>
            <person name="Aranda M."/>
            <person name="Bell S.C."/>
            <person name="Webster N.S."/>
        </authorList>
    </citation>
    <scope>NUCLEOTIDE SEQUENCE</scope>
    <source>
        <strain evidence="8">SB0662_bin_9</strain>
    </source>
</reference>